<feature type="domain" description="CBM21" evidence="2">
    <location>
        <begin position="154"/>
        <end position="263"/>
    </location>
</feature>
<dbReference type="InterPro" id="IPR038175">
    <property type="entry name" value="CBM21_dom_sf"/>
</dbReference>
<proteinExistence type="predicted"/>
<gene>
    <name evidence="4" type="ORF">EDS130_LOCUS40098</name>
    <name evidence="3" type="ORF">XAT740_LOCUS30140</name>
</gene>
<feature type="region of interest" description="Disordered" evidence="1">
    <location>
        <begin position="12"/>
        <end position="32"/>
    </location>
</feature>
<dbReference type="InterPro" id="IPR050782">
    <property type="entry name" value="PP1_regulatory_subunit_3"/>
</dbReference>
<feature type="region of interest" description="Disordered" evidence="1">
    <location>
        <begin position="43"/>
        <end position="62"/>
    </location>
</feature>
<dbReference type="Proteomes" id="UP000663828">
    <property type="component" value="Unassembled WGS sequence"/>
</dbReference>
<keyword evidence="5" id="KW-1185">Reference proteome</keyword>
<dbReference type="EMBL" id="CAJNOJ010000472">
    <property type="protein sequence ID" value="CAF1460142.1"/>
    <property type="molecule type" value="Genomic_DNA"/>
</dbReference>
<evidence type="ECO:0000256" key="1">
    <source>
        <dbReference type="SAM" id="MobiDB-lite"/>
    </source>
</evidence>
<dbReference type="Gene3D" id="2.60.40.2440">
    <property type="entry name" value="Carbohydrate binding type-21 domain"/>
    <property type="match status" value="1"/>
</dbReference>
<dbReference type="OrthoDB" id="8942186at2759"/>
<organism evidence="4 6">
    <name type="scientific">Adineta ricciae</name>
    <name type="common">Rotifer</name>
    <dbReference type="NCBI Taxonomy" id="249248"/>
    <lineage>
        <taxon>Eukaryota</taxon>
        <taxon>Metazoa</taxon>
        <taxon>Spiralia</taxon>
        <taxon>Gnathifera</taxon>
        <taxon>Rotifera</taxon>
        <taxon>Eurotatoria</taxon>
        <taxon>Bdelloidea</taxon>
        <taxon>Adinetida</taxon>
        <taxon>Adinetidae</taxon>
        <taxon>Adineta</taxon>
    </lineage>
</organism>
<name>A0A815Q9S7_ADIRI</name>
<dbReference type="Proteomes" id="UP000663852">
    <property type="component" value="Unassembled WGS sequence"/>
</dbReference>
<dbReference type="Pfam" id="PF03370">
    <property type="entry name" value="CBM_21"/>
    <property type="match status" value="1"/>
</dbReference>
<evidence type="ECO:0000313" key="4">
    <source>
        <dbReference type="EMBL" id="CAF1460142.1"/>
    </source>
</evidence>
<accession>A0A815Q9S7</accession>
<dbReference type="GO" id="GO:0000164">
    <property type="term" value="C:protein phosphatase type 1 complex"/>
    <property type="evidence" value="ECO:0007669"/>
    <property type="project" value="TreeGrafter"/>
</dbReference>
<dbReference type="PROSITE" id="PS51159">
    <property type="entry name" value="CBM21"/>
    <property type="match status" value="1"/>
</dbReference>
<dbReference type="EMBL" id="CAJNOR010002665">
    <property type="protein sequence ID" value="CAF1325346.1"/>
    <property type="molecule type" value="Genomic_DNA"/>
</dbReference>
<dbReference type="PANTHER" id="PTHR12307">
    <property type="entry name" value="PROTEIN PHOSPHATASE 1 REGULATORY SUBUNIT"/>
    <property type="match status" value="1"/>
</dbReference>
<comment type="caution">
    <text evidence="4">The sequence shown here is derived from an EMBL/GenBank/DDBJ whole genome shotgun (WGS) entry which is preliminary data.</text>
</comment>
<dbReference type="PANTHER" id="PTHR12307:SF36">
    <property type="entry name" value="GLYCOGEN-BINDING SUBUNIT 76A"/>
    <property type="match status" value="1"/>
</dbReference>
<evidence type="ECO:0000259" key="2">
    <source>
        <dbReference type="PROSITE" id="PS51159"/>
    </source>
</evidence>
<dbReference type="GO" id="GO:0005979">
    <property type="term" value="P:regulation of glycogen biosynthetic process"/>
    <property type="evidence" value="ECO:0007669"/>
    <property type="project" value="TreeGrafter"/>
</dbReference>
<sequence>MTCPILLVNQFKTRSSSSPPPPTSLSVSDSSDELNECNSLAEAQRITNKKSPTSPSKSIILPGPELKKSQSVKLTNISFVDLSPKKAVRFADDFGLALDQIRLIETDELPHVPSGVFKDLQIYDYENSSNPERTKVINYMEPQFENPIHTIDFHNRLSQQKILLEQANAIDNRIYGTVKLLSCGLHKHVKIRLTADNWLSSNEYDAVYISNSYDGTYDRFAFTVDIERQRICAGNNIQFCLCYEPFGGPQYWDNNYQQNYRFDCLSRTIPDYSS</sequence>
<dbReference type="InterPro" id="IPR005036">
    <property type="entry name" value="CBM21_dom"/>
</dbReference>
<reference evidence="4" key="1">
    <citation type="submission" date="2021-02" db="EMBL/GenBank/DDBJ databases">
        <authorList>
            <person name="Nowell W R."/>
        </authorList>
    </citation>
    <scope>NUCLEOTIDE SEQUENCE</scope>
</reference>
<evidence type="ECO:0000313" key="3">
    <source>
        <dbReference type="EMBL" id="CAF1325346.1"/>
    </source>
</evidence>
<dbReference type="GO" id="GO:0008157">
    <property type="term" value="F:protein phosphatase 1 binding"/>
    <property type="evidence" value="ECO:0007669"/>
    <property type="project" value="TreeGrafter"/>
</dbReference>
<evidence type="ECO:0000313" key="6">
    <source>
        <dbReference type="Proteomes" id="UP000663852"/>
    </source>
</evidence>
<dbReference type="AlphaFoldDB" id="A0A815Q9S7"/>
<evidence type="ECO:0000313" key="5">
    <source>
        <dbReference type="Proteomes" id="UP000663828"/>
    </source>
</evidence>
<protein>
    <recommendedName>
        <fullName evidence="2">CBM21 domain-containing protein</fullName>
    </recommendedName>
</protein>
<feature type="compositionally biased region" description="Low complexity" evidence="1">
    <location>
        <begin position="49"/>
        <end position="60"/>
    </location>
</feature>
<dbReference type="GO" id="GO:2001069">
    <property type="term" value="F:glycogen binding"/>
    <property type="evidence" value="ECO:0007669"/>
    <property type="project" value="TreeGrafter"/>
</dbReference>